<dbReference type="Gramene" id="KQK02812">
    <property type="protein sequence ID" value="KQK02812"/>
    <property type="gene ID" value="BRADI_2g03856v3"/>
</dbReference>
<sequence>MAAFRSWRAGTDCCHWEGIRCHHADGRVTSLDLSNQGLHSGGLNHAIFDLTSLEYLNLAYNVPIGIRQLTNLASLDLSTGFEFIDLLSDGYNVIIQSKRDSRLTHPNFEALIAKLVELTELNLGFVDLSGNEARWCDALARSTPNLQVLSLPFCGLSGPICTSFSSLHSLAIIDLQNNHLSGPVPDFLTTFSSLMVLKLQINHFEGWLSPAIFEHKKLKTINLYRNRGVSGYLPNFTTSNTLENLDVDVGQTNFSGTIPSSVSNLKSLKRLGLSAPGFFGELPSSIGKLKSLSVLQISGLGLAGSIPSWVANLTSLEILQFSDCGLSGSIPPFIGEFKKLERLILCNCSFSGEIPSYISNLTQLQIIMLYSNHLFGIVELTSLKKLPHLEVFEVSNNNLVVVDGKDNSSLASHPKISILGLSECNISKFPNLLRHQSQMSTLDLSYNQMHGAIPQWAWEIGTNFVLFILSNNKFTSTSYTPLLPFSVLVLDLSNNMFEGPIPIPRGSASLLDYSNNKCSSAPSNFGSHLSDTILLMASQNNFSGDIPSFFCGATSIQLLDLSYNNFNGSIPPCLMSKVNGMQSLNLRQNKLNGKFPRNISEGCSLEALDFSGNWIEGQLPRSLVACKNLELFDVGNNQISLFSMLDELFGHVGQSLVEDKTTFAFPSLRIVDLSSDNFSGTLPQDQWFKELKSMIVRVTYKGHDTSFAKILRTLVFIDVSNNTFHGGIPEAMWELVLLHGLNLSHNFLTGTIPSHVGHLDQLEALDIIPESPHFLTFSNSSFMGNDGLCGPPLSKECGNTTVPSVLPLTSKKDSLDIMLFLFVGLGFGVGFAAIIVVTWRKRKKDRENVY</sequence>
<evidence type="ECO:0000313" key="15">
    <source>
        <dbReference type="EnsemblPlants" id="KQK02812"/>
    </source>
</evidence>
<evidence type="ECO:0000256" key="3">
    <source>
        <dbReference type="ARBA" id="ARBA00022475"/>
    </source>
</evidence>
<dbReference type="Pfam" id="PF23598">
    <property type="entry name" value="LRR_14"/>
    <property type="match status" value="1"/>
</dbReference>
<evidence type="ECO:0000256" key="5">
    <source>
        <dbReference type="ARBA" id="ARBA00022692"/>
    </source>
</evidence>
<evidence type="ECO:0000313" key="16">
    <source>
        <dbReference type="Proteomes" id="UP000008810"/>
    </source>
</evidence>
<comment type="subcellular location">
    <subcellularLocation>
        <location evidence="1">Cell membrane</location>
    </subcellularLocation>
    <subcellularLocation>
        <location evidence="2">Membrane</location>
        <topology evidence="2">Single-pass type I membrane protein</topology>
    </subcellularLocation>
</comment>
<evidence type="ECO:0000256" key="11">
    <source>
        <dbReference type="SAM" id="Phobius"/>
    </source>
</evidence>
<dbReference type="AlphaFoldDB" id="A0A0Q3IR56"/>
<dbReference type="InterPro" id="IPR013210">
    <property type="entry name" value="LRR_N_plant-typ"/>
</dbReference>
<reference evidence="15" key="3">
    <citation type="submission" date="2018-08" db="UniProtKB">
        <authorList>
            <consortium name="EnsemblPlants"/>
        </authorList>
    </citation>
    <scope>IDENTIFICATION</scope>
    <source>
        <strain evidence="15">cv. Bd21</strain>
    </source>
</reference>
<proteinExistence type="predicted"/>
<evidence type="ECO:0000256" key="2">
    <source>
        <dbReference type="ARBA" id="ARBA00004479"/>
    </source>
</evidence>
<dbReference type="GO" id="GO:0005886">
    <property type="term" value="C:plasma membrane"/>
    <property type="evidence" value="ECO:0007669"/>
    <property type="project" value="UniProtKB-SubCell"/>
</dbReference>
<evidence type="ECO:0000256" key="6">
    <source>
        <dbReference type="ARBA" id="ARBA00022729"/>
    </source>
</evidence>
<dbReference type="EnsemblPlants" id="KQK02812">
    <property type="protein sequence ID" value="KQK02812"/>
    <property type="gene ID" value="BRADI_2g03856v3"/>
</dbReference>
<evidence type="ECO:0000256" key="1">
    <source>
        <dbReference type="ARBA" id="ARBA00004236"/>
    </source>
</evidence>
<dbReference type="InterPro" id="IPR032675">
    <property type="entry name" value="LRR_dom_sf"/>
</dbReference>
<evidence type="ECO:0000256" key="4">
    <source>
        <dbReference type="ARBA" id="ARBA00022614"/>
    </source>
</evidence>
<keyword evidence="5 11" id="KW-0812">Transmembrane</keyword>
<dbReference type="SUPFAM" id="SSF52047">
    <property type="entry name" value="RNI-like"/>
    <property type="match status" value="1"/>
</dbReference>
<dbReference type="FunFam" id="3.80.10.10:FF:000383">
    <property type="entry name" value="Leucine-rich repeat receptor protein kinase EMS1"/>
    <property type="match status" value="1"/>
</dbReference>
<feature type="domain" description="Disease resistance R13L4/SHOC-2-like LRR" evidence="13">
    <location>
        <begin position="260"/>
        <end position="449"/>
    </location>
</feature>
<dbReference type="PANTHER" id="PTHR48061:SF48">
    <property type="entry name" value="OS01G0162500 PROTEIN"/>
    <property type="match status" value="1"/>
</dbReference>
<dbReference type="OrthoDB" id="442066at2759"/>
<dbReference type="InterPro" id="IPR001611">
    <property type="entry name" value="Leu-rich_rpt"/>
</dbReference>
<dbReference type="FunFam" id="3.80.10.10:FF:000041">
    <property type="entry name" value="LRR receptor-like serine/threonine-protein kinase ERECTA"/>
    <property type="match status" value="1"/>
</dbReference>
<evidence type="ECO:0000256" key="7">
    <source>
        <dbReference type="ARBA" id="ARBA00022737"/>
    </source>
</evidence>
<dbReference type="InterPro" id="IPR055414">
    <property type="entry name" value="LRR_R13L4/SHOC2-like"/>
</dbReference>
<dbReference type="STRING" id="15368.A0A0Q3IR56"/>
<accession>A0A0Q3IR56</accession>
<reference evidence="14 15" key="1">
    <citation type="journal article" date="2010" name="Nature">
        <title>Genome sequencing and analysis of the model grass Brachypodium distachyon.</title>
        <authorList>
            <consortium name="International Brachypodium Initiative"/>
        </authorList>
    </citation>
    <scope>NUCLEOTIDE SEQUENCE [LARGE SCALE GENOMIC DNA]</scope>
    <source>
        <strain evidence="14 15">Bd21</strain>
    </source>
</reference>
<evidence type="ECO:0000256" key="9">
    <source>
        <dbReference type="ARBA" id="ARBA00023136"/>
    </source>
</evidence>
<dbReference type="InterPro" id="IPR046956">
    <property type="entry name" value="RLP23-like"/>
</dbReference>
<keyword evidence="8 11" id="KW-1133">Transmembrane helix</keyword>
<protein>
    <submittedName>
        <fullName evidence="14 15">Uncharacterized protein</fullName>
    </submittedName>
</protein>
<keyword evidence="4" id="KW-0433">Leucine-rich repeat</keyword>
<keyword evidence="7" id="KW-0677">Repeat</keyword>
<evidence type="ECO:0000256" key="8">
    <source>
        <dbReference type="ARBA" id="ARBA00022989"/>
    </source>
</evidence>
<keyword evidence="10" id="KW-0325">Glycoprotein</keyword>
<feature type="domain" description="Leucine-rich repeat-containing N-terminal plant-type" evidence="12">
    <location>
        <begin position="3"/>
        <end position="21"/>
    </location>
</feature>
<keyword evidence="3" id="KW-1003">Cell membrane</keyword>
<dbReference type="EMBL" id="CM000881">
    <property type="protein sequence ID" value="KQK02812.1"/>
    <property type="molecule type" value="Genomic_DNA"/>
</dbReference>
<evidence type="ECO:0000259" key="12">
    <source>
        <dbReference type="Pfam" id="PF08263"/>
    </source>
</evidence>
<dbReference type="Proteomes" id="UP000008810">
    <property type="component" value="Chromosome 2"/>
</dbReference>
<feature type="transmembrane region" description="Helical" evidence="11">
    <location>
        <begin position="817"/>
        <end position="839"/>
    </location>
</feature>
<name>A0A0Q3IR56_BRADI</name>
<keyword evidence="9 11" id="KW-0472">Membrane</keyword>
<dbReference type="Pfam" id="PF00560">
    <property type="entry name" value="LRR_1"/>
    <property type="match status" value="2"/>
</dbReference>
<dbReference type="PANTHER" id="PTHR48061">
    <property type="entry name" value="LEUCINE-RICH REPEAT RECEPTOR PROTEIN KINASE EMS1-LIKE-RELATED"/>
    <property type="match status" value="1"/>
</dbReference>
<keyword evidence="6" id="KW-0732">Signal</keyword>
<dbReference type="InParanoid" id="A0A0Q3IR56"/>
<dbReference type="FunCoup" id="A0A0Q3IR56">
    <property type="interactions" value="35"/>
</dbReference>
<dbReference type="Pfam" id="PF08263">
    <property type="entry name" value="LRRNT_2"/>
    <property type="match status" value="1"/>
</dbReference>
<dbReference type="SUPFAM" id="SSF52058">
    <property type="entry name" value="L domain-like"/>
    <property type="match status" value="2"/>
</dbReference>
<evidence type="ECO:0000259" key="13">
    <source>
        <dbReference type="Pfam" id="PF23598"/>
    </source>
</evidence>
<gene>
    <name evidence="14" type="ORF">BRADI_2g03856v3</name>
</gene>
<dbReference type="Gene3D" id="3.80.10.10">
    <property type="entry name" value="Ribonuclease Inhibitor"/>
    <property type="match status" value="4"/>
</dbReference>
<organism evidence="14">
    <name type="scientific">Brachypodium distachyon</name>
    <name type="common">Purple false brome</name>
    <name type="synonym">Trachynia distachya</name>
    <dbReference type="NCBI Taxonomy" id="15368"/>
    <lineage>
        <taxon>Eukaryota</taxon>
        <taxon>Viridiplantae</taxon>
        <taxon>Streptophyta</taxon>
        <taxon>Embryophyta</taxon>
        <taxon>Tracheophyta</taxon>
        <taxon>Spermatophyta</taxon>
        <taxon>Magnoliopsida</taxon>
        <taxon>Liliopsida</taxon>
        <taxon>Poales</taxon>
        <taxon>Poaceae</taxon>
        <taxon>BOP clade</taxon>
        <taxon>Pooideae</taxon>
        <taxon>Stipodae</taxon>
        <taxon>Brachypodieae</taxon>
        <taxon>Brachypodium</taxon>
    </lineage>
</organism>
<evidence type="ECO:0000256" key="10">
    <source>
        <dbReference type="ARBA" id="ARBA00023180"/>
    </source>
</evidence>
<evidence type="ECO:0000313" key="14">
    <source>
        <dbReference type="EMBL" id="KQK02812.1"/>
    </source>
</evidence>
<keyword evidence="16" id="KW-1185">Reference proteome</keyword>
<reference evidence="14" key="2">
    <citation type="submission" date="2017-06" db="EMBL/GenBank/DDBJ databases">
        <title>WGS assembly of Brachypodium distachyon.</title>
        <authorList>
            <consortium name="The International Brachypodium Initiative"/>
            <person name="Lucas S."/>
            <person name="Harmon-Smith M."/>
            <person name="Lail K."/>
            <person name="Tice H."/>
            <person name="Grimwood J."/>
            <person name="Bruce D."/>
            <person name="Barry K."/>
            <person name="Shu S."/>
            <person name="Lindquist E."/>
            <person name="Wang M."/>
            <person name="Pitluck S."/>
            <person name="Vogel J.P."/>
            <person name="Garvin D.F."/>
            <person name="Mockler T.C."/>
            <person name="Schmutz J."/>
            <person name="Rokhsar D."/>
            <person name="Bevan M.W."/>
        </authorList>
    </citation>
    <scope>NUCLEOTIDE SEQUENCE</scope>
    <source>
        <strain evidence="14">Bd21</strain>
    </source>
</reference>